<dbReference type="EMBL" id="SPHZ02000005">
    <property type="protein sequence ID" value="KAF0919346.1"/>
    <property type="molecule type" value="Genomic_DNA"/>
</dbReference>
<dbReference type="AlphaFoldDB" id="A0A6G1E463"/>
<evidence type="ECO:0000313" key="3">
    <source>
        <dbReference type="Proteomes" id="UP000479710"/>
    </source>
</evidence>
<protein>
    <submittedName>
        <fullName evidence="2">Uncharacterized protein</fullName>
    </submittedName>
</protein>
<evidence type="ECO:0000313" key="2">
    <source>
        <dbReference type="EMBL" id="KAF0919346.1"/>
    </source>
</evidence>
<name>A0A6G1E463_9ORYZ</name>
<comment type="caution">
    <text evidence="2">The sequence shown here is derived from an EMBL/GenBank/DDBJ whole genome shotgun (WGS) entry which is preliminary data.</text>
</comment>
<feature type="compositionally biased region" description="Basic and acidic residues" evidence="1">
    <location>
        <begin position="14"/>
        <end position="25"/>
    </location>
</feature>
<accession>A0A6G1E463</accession>
<gene>
    <name evidence="2" type="ORF">E2562_029206</name>
</gene>
<proteinExistence type="predicted"/>
<organism evidence="2 3">
    <name type="scientific">Oryza meyeriana var. granulata</name>
    <dbReference type="NCBI Taxonomy" id="110450"/>
    <lineage>
        <taxon>Eukaryota</taxon>
        <taxon>Viridiplantae</taxon>
        <taxon>Streptophyta</taxon>
        <taxon>Embryophyta</taxon>
        <taxon>Tracheophyta</taxon>
        <taxon>Spermatophyta</taxon>
        <taxon>Magnoliopsida</taxon>
        <taxon>Liliopsida</taxon>
        <taxon>Poales</taxon>
        <taxon>Poaceae</taxon>
        <taxon>BOP clade</taxon>
        <taxon>Oryzoideae</taxon>
        <taxon>Oryzeae</taxon>
        <taxon>Oryzinae</taxon>
        <taxon>Oryza</taxon>
        <taxon>Oryza meyeriana</taxon>
    </lineage>
</organism>
<keyword evidence="3" id="KW-1185">Reference proteome</keyword>
<reference evidence="2 3" key="1">
    <citation type="submission" date="2019-11" db="EMBL/GenBank/DDBJ databases">
        <title>Whole genome sequence of Oryza granulata.</title>
        <authorList>
            <person name="Li W."/>
        </authorList>
    </citation>
    <scope>NUCLEOTIDE SEQUENCE [LARGE SCALE GENOMIC DNA]</scope>
    <source>
        <strain evidence="3">cv. Menghai</strain>
        <tissue evidence="2">Leaf</tissue>
    </source>
</reference>
<feature type="region of interest" description="Disordered" evidence="1">
    <location>
        <begin position="1"/>
        <end position="30"/>
    </location>
</feature>
<dbReference type="Proteomes" id="UP000479710">
    <property type="component" value="Unassembled WGS sequence"/>
</dbReference>
<evidence type="ECO:0000256" key="1">
    <source>
        <dbReference type="SAM" id="MobiDB-lite"/>
    </source>
</evidence>
<sequence length="90" mass="10123">MWECDSGANGGLEVEWRQQRGRDGGEEGDGERWCTYQAWGVKANTISGNDGKTMRDGKRSAGGRVYATFSWCHDQTQGKIPNQFGVDYWQ</sequence>